<reference evidence="1 2" key="1">
    <citation type="submission" date="2005-09" db="EMBL/GenBank/DDBJ databases">
        <authorList>
            <person name="Mural R.J."/>
            <person name="Li P.W."/>
            <person name="Adams M.D."/>
            <person name="Amanatides P.G."/>
            <person name="Baden-Tillson H."/>
            <person name="Barnstead M."/>
            <person name="Chin S.H."/>
            <person name="Dew I."/>
            <person name="Evans C.A."/>
            <person name="Ferriera S."/>
            <person name="Flanigan M."/>
            <person name="Fosler C."/>
            <person name="Glodek A."/>
            <person name="Gu Z."/>
            <person name="Holt R.A."/>
            <person name="Jennings D."/>
            <person name="Kraft C.L."/>
            <person name="Lu F."/>
            <person name="Nguyen T."/>
            <person name="Nusskern D.R."/>
            <person name="Pfannkoch C.M."/>
            <person name="Sitter C."/>
            <person name="Sutton G.G."/>
            <person name="Venter J.C."/>
            <person name="Wang Z."/>
            <person name="Woodage T."/>
            <person name="Zheng X.H."/>
            <person name="Zhong F."/>
        </authorList>
    </citation>
    <scope>NUCLEOTIDE SEQUENCE [LARGE SCALE GENOMIC DNA]</scope>
    <source>
        <strain>BN</strain>
        <strain evidence="2">Sprague-Dawley</strain>
    </source>
</reference>
<dbReference type="Proteomes" id="UP000234681">
    <property type="component" value="Chromosome 8"/>
</dbReference>
<proteinExistence type="predicted"/>
<organism evidence="1 2">
    <name type="scientific">Rattus norvegicus</name>
    <name type="common">Rat</name>
    <dbReference type="NCBI Taxonomy" id="10116"/>
    <lineage>
        <taxon>Eukaryota</taxon>
        <taxon>Metazoa</taxon>
        <taxon>Chordata</taxon>
        <taxon>Craniata</taxon>
        <taxon>Vertebrata</taxon>
        <taxon>Euteleostomi</taxon>
        <taxon>Mammalia</taxon>
        <taxon>Eutheria</taxon>
        <taxon>Euarchontoglires</taxon>
        <taxon>Glires</taxon>
        <taxon>Rodentia</taxon>
        <taxon>Myomorpha</taxon>
        <taxon>Muroidea</taxon>
        <taxon>Muridae</taxon>
        <taxon>Murinae</taxon>
        <taxon>Rattus</taxon>
    </lineage>
</organism>
<sequence length="40" mass="4323">MYVHHVHAWHPQRSEKGIKCPGTGVIDGCDPSAAVLKIPS</sequence>
<gene>
    <name evidence="1" type="ORF">rCG_58865</name>
</gene>
<evidence type="ECO:0000313" key="1">
    <source>
        <dbReference type="EMBL" id="EDL84076.1"/>
    </source>
</evidence>
<evidence type="ECO:0000313" key="2">
    <source>
        <dbReference type="Proteomes" id="UP000234681"/>
    </source>
</evidence>
<dbReference type="EMBL" id="CH474096">
    <property type="protein sequence ID" value="EDL84076.1"/>
    <property type="molecule type" value="Genomic_DNA"/>
</dbReference>
<accession>A6KRK0</accession>
<dbReference type="AlphaFoldDB" id="A6KRK0"/>
<name>A6KRK0_RAT</name>
<protein>
    <submittedName>
        <fullName evidence="1">RCG58865</fullName>
    </submittedName>
</protein>